<feature type="domain" description="HTH gntR-type" evidence="6">
    <location>
        <begin position="21"/>
        <end position="89"/>
    </location>
</feature>
<evidence type="ECO:0000256" key="5">
    <source>
        <dbReference type="ARBA" id="ARBA00023163"/>
    </source>
</evidence>
<evidence type="ECO:0000256" key="2">
    <source>
        <dbReference type="ARBA" id="ARBA00022898"/>
    </source>
</evidence>
<name>A0A0F6YHP0_9BACT</name>
<dbReference type="STRING" id="927083.DB32_001465"/>
<proteinExistence type="inferred from homology"/>
<organism evidence="7 8">
    <name type="scientific">Sandaracinus amylolyticus</name>
    <dbReference type="NCBI Taxonomy" id="927083"/>
    <lineage>
        <taxon>Bacteria</taxon>
        <taxon>Pseudomonadati</taxon>
        <taxon>Myxococcota</taxon>
        <taxon>Polyangia</taxon>
        <taxon>Polyangiales</taxon>
        <taxon>Sandaracinaceae</taxon>
        <taxon>Sandaracinus</taxon>
    </lineage>
</organism>
<dbReference type="PANTHER" id="PTHR46577">
    <property type="entry name" value="HTH-TYPE TRANSCRIPTIONAL REGULATORY PROTEIN GABR"/>
    <property type="match status" value="1"/>
</dbReference>
<dbReference type="InterPro" id="IPR051446">
    <property type="entry name" value="HTH_trans_reg/aminotransferase"/>
</dbReference>
<dbReference type="AlphaFoldDB" id="A0A0F6YHP0"/>
<keyword evidence="3" id="KW-0805">Transcription regulation</keyword>
<dbReference type="SMART" id="SM00345">
    <property type="entry name" value="HTH_GNTR"/>
    <property type="match status" value="1"/>
</dbReference>
<comment type="similarity">
    <text evidence="1">In the C-terminal section; belongs to the class-I pyridoxal-phosphate-dependent aminotransferase family.</text>
</comment>
<dbReference type="InterPro" id="IPR036388">
    <property type="entry name" value="WH-like_DNA-bd_sf"/>
</dbReference>
<keyword evidence="5" id="KW-0804">Transcription</keyword>
<dbReference type="GO" id="GO:0003677">
    <property type="term" value="F:DNA binding"/>
    <property type="evidence" value="ECO:0007669"/>
    <property type="project" value="UniProtKB-KW"/>
</dbReference>
<keyword evidence="8" id="KW-1185">Reference proteome</keyword>
<dbReference type="SUPFAM" id="SSF46785">
    <property type="entry name" value="Winged helix' DNA-binding domain"/>
    <property type="match status" value="1"/>
</dbReference>
<dbReference type="OrthoDB" id="9808770at2"/>
<dbReference type="InterPro" id="IPR004839">
    <property type="entry name" value="Aminotransferase_I/II_large"/>
</dbReference>
<evidence type="ECO:0000256" key="3">
    <source>
        <dbReference type="ARBA" id="ARBA00023015"/>
    </source>
</evidence>
<sequence>MSRHEEALALDPDELRRTRGPSLAARVANLLVSEIRRGRLRPGQRLPGTRALAASLEVERDTVVRAFAELVAEGWLASRPQSGTFVAAELPERTVRRPSTTRTAVPEHAAFARPPLSIGPVEALSPATIYLGGGVPDVRLVPREALARAHRRVLRTSPRTRLDYGDARGEATLRRALACMLGEQRAIATDADGVLVTHGSQHAIDLVARTIVRPGDRVAIEDPGYPPARQTFRLSGAALVPIPVDARGLDLSALERACDEAPIRALYVTPHHQYPTMVVMAPERRQALLALARRRRFAIIEDDYDHEFHFEGRPVLPLASADVHGSVVYVGSLSKMLAPGLRLGFVVPPRDLLEDLVRVRFASDRQGDHAKEAAVASLIDDGELARHVRRVRRVYLARRDVLRAELRRAFGERIHIEERSGGLALWAKLDADVERIRDRALERGVMFFVARDFTFDRRSLPFARFGFGSLDERELTRAVGVVARAARTRA</sequence>
<evidence type="ECO:0000313" key="7">
    <source>
        <dbReference type="EMBL" id="AKF04316.1"/>
    </source>
</evidence>
<dbReference type="CDD" id="cd07377">
    <property type="entry name" value="WHTH_GntR"/>
    <property type="match status" value="1"/>
</dbReference>
<dbReference type="GO" id="GO:0003700">
    <property type="term" value="F:DNA-binding transcription factor activity"/>
    <property type="evidence" value="ECO:0007669"/>
    <property type="project" value="InterPro"/>
</dbReference>
<dbReference type="InterPro" id="IPR015424">
    <property type="entry name" value="PyrdxlP-dep_Trfase"/>
</dbReference>
<dbReference type="PROSITE" id="PS50949">
    <property type="entry name" value="HTH_GNTR"/>
    <property type="match status" value="1"/>
</dbReference>
<dbReference type="Gene3D" id="3.40.640.10">
    <property type="entry name" value="Type I PLP-dependent aspartate aminotransferase-like (Major domain)"/>
    <property type="match status" value="1"/>
</dbReference>
<dbReference type="Pfam" id="PF00392">
    <property type="entry name" value="GntR"/>
    <property type="match status" value="1"/>
</dbReference>
<evidence type="ECO:0000256" key="4">
    <source>
        <dbReference type="ARBA" id="ARBA00023125"/>
    </source>
</evidence>
<dbReference type="Gene3D" id="1.10.10.10">
    <property type="entry name" value="Winged helix-like DNA-binding domain superfamily/Winged helix DNA-binding domain"/>
    <property type="match status" value="1"/>
</dbReference>
<gene>
    <name evidence="7" type="ORF">DB32_001465</name>
</gene>
<dbReference type="PANTHER" id="PTHR46577:SF1">
    <property type="entry name" value="HTH-TYPE TRANSCRIPTIONAL REGULATORY PROTEIN GABR"/>
    <property type="match status" value="1"/>
</dbReference>
<evidence type="ECO:0000313" key="8">
    <source>
        <dbReference type="Proteomes" id="UP000034883"/>
    </source>
</evidence>
<protein>
    <submittedName>
        <fullName evidence="7">Transcriptional regulator, GntR family protein</fullName>
    </submittedName>
</protein>
<keyword evidence="2" id="KW-0663">Pyridoxal phosphate</keyword>
<dbReference type="CDD" id="cd00609">
    <property type="entry name" value="AAT_like"/>
    <property type="match status" value="1"/>
</dbReference>
<reference evidence="7 8" key="1">
    <citation type="submission" date="2015-03" db="EMBL/GenBank/DDBJ databases">
        <title>Genome assembly of Sandaracinus amylolyticus DSM 53668.</title>
        <authorList>
            <person name="Sharma G."/>
            <person name="Subramanian S."/>
        </authorList>
    </citation>
    <scope>NUCLEOTIDE SEQUENCE [LARGE SCALE GENOMIC DNA]</scope>
    <source>
        <strain evidence="7 8">DSM 53668</strain>
    </source>
</reference>
<dbReference type="SUPFAM" id="SSF53383">
    <property type="entry name" value="PLP-dependent transferases"/>
    <property type="match status" value="1"/>
</dbReference>
<dbReference type="InterPro" id="IPR015421">
    <property type="entry name" value="PyrdxlP-dep_Trfase_major"/>
</dbReference>
<dbReference type="GO" id="GO:0030170">
    <property type="term" value="F:pyridoxal phosphate binding"/>
    <property type="evidence" value="ECO:0007669"/>
    <property type="project" value="InterPro"/>
</dbReference>
<dbReference type="KEGG" id="samy:DB32_001465"/>
<dbReference type="InterPro" id="IPR000524">
    <property type="entry name" value="Tscrpt_reg_HTH_GntR"/>
</dbReference>
<dbReference type="InterPro" id="IPR036390">
    <property type="entry name" value="WH_DNA-bd_sf"/>
</dbReference>
<dbReference type="EMBL" id="CP011125">
    <property type="protein sequence ID" value="AKF04316.1"/>
    <property type="molecule type" value="Genomic_DNA"/>
</dbReference>
<accession>A0A0F6YHP0</accession>
<keyword evidence="4" id="KW-0238">DNA-binding</keyword>
<dbReference type="Pfam" id="PF00155">
    <property type="entry name" value="Aminotran_1_2"/>
    <property type="match status" value="1"/>
</dbReference>
<dbReference type="Proteomes" id="UP000034883">
    <property type="component" value="Chromosome"/>
</dbReference>
<evidence type="ECO:0000256" key="1">
    <source>
        <dbReference type="ARBA" id="ARBA00005384"/>
    </source>
</evidence>
<evidence type="ECO:0000259" key="6">
    <source>
        <dbReference type="PROSITE" id="PS50949"/>
    </source>
</evidence>
<dbReference type="RefSeq" id="WP_053231668.1">
    <property type="nucleotide sequence ID" value="NZ_CP011125.1"/>
</dbReference>